<protein>
    <submittedName>
        <fullName evidence="2">Uncharacterized protein</fullName>
    </submittedName>
</protein>
<comment type="caution">
    <text evidence="2">The sequence shown here is derived from an EMBL/GenBank/DDBJ whole genome shotgun (WGS) entry which is preliminary data.</text>
</comment>
<accession>A0AAE4EY15</accession>
<dbReference type="EMBL" id="JAMQOM010000005">
    <property type="protein sequence ID" value="MDS0222296.1"/>
    <property type="molecule type" value="Genomic_DNA"/>
</dbReference>
<sequence length="71" mass="7911">MTDPDVQDEAVPWIDDQSQRSDGVSDLSQLDVVSDPESNTVTFVSKRIEDDTTTAWITAEVDILVDLSELR</sequence>
<evidence type="ECO:0000313" key="2">
    <source>
        <dbReference type="EMBL" id="MDS0222296.1"/>
    </source>
</evidence>
<reference evidence="2 3" key="1">
    <citation type="submission" date="2022-06" db="EMBL/GenBank/DDBJ databases">
        <title>Haloarcula sp. a new haloarchaeum isolate from saline soil.</title>
        <authorList>
            <person name="Strakova D."/>
            <person name="Galisteo C."/>
            <person name="Sanchez-Porro C."/>
            <person name="Ventosa A."/>
        </authorList>
    </citation>
    <scope>NUCLEOTIDE SEQUENCE [LARGE SCALE GENOMIC DNA]</scope>
    <source>
        <strain evidence="2 3">S1AR25-5A</strain>
    </source>
</reference>
<proteinExistence type="predicted"/>
<dbReference type="AlphaFoldDB" id="A0AAE4EY15"/>
<organism evidence="2 3">
    <name type="scientific">Haloarcula terrestris</name>
    <dbReference type="NCBI Taxonomy" id="2950533"/>
    <lineage>
        <taxon>Archaea</taxon>
        <taxon>Methanobacteriati</taxon>
        <taxon>Methanobacteriota</taxon>
        <taxon>Stenosarchaea group</taxon>
        <taxon>Halobacteria</taxon>
        <taxon>Halobacteriales</taxon>
        <taxon>Haloarculaceae</taxon>
        <taxon>Haloarcula</taxon>
    </lineage>
</organism>
<feature type="region of interest" description="Disordered" evidence="1">
    <location>
        <begin position="1"/>
        <end position="27"/>
    </location>
</feature>
<keyword evidence="3" id="KW-1185">Reference proteome</keyword>
<gene>
    <name evidence="2" type="ORF">NDI54_13150</name>
</gene>
<dbReference type="Proteomes" id="UP001253439">
    <property type="component" value="Unassembled WGS sequence"/>
</dbReference>
<name>A0AAE4EY15_9EURY</name>
<evidence type="ECO:0000313" key="3">
    <source>
        <dbReference type="Proteomes" id="UP001253439"/>
    </source>
</evidence>
<dbReference type="RefSeq" id="WP_310896914.1">
    <property type="nucleotide sequence ID" value="NZ_JAMQOM010000005.1"/>
</dbReference>
<evidence type="ECO:0000256" key="1">
    <source>
        <dbReference type="SAM" id="MobiDB-lite"/>
    </source>
</evidence>